<feature type="compositionally biased region" description="Low complexity" evidence="1">
    <location>
        <begin position="8"/>
        <end position="22"/>
    </location>
</feature>
<sequence>MADDEEPPALGAAPPAAAFSTGGPPPPAAFARPPAAAPPPVPAAAASDLNSRWKQYESEKASGSTRDAHENYDLYETPEKLKRSSSTSSSSSSARNSLAGSSRQLYGEATANPSTASEEPRRAYSFSKSSSYDTNALIAKYAGVSGVAGGSPPRSNNNNNKAPSSSVLPSTARAEAMQVLSMADNRTATADPNQPFQVRRTESGGFRASAFDPSVEEPSTYRFQRSSSNSRRTPSALKGLGMGSGSASASGGSAGKPDWKSARYSFRDPQFRDDDCLEEEDEIVGPAAEAFEDEVEVRPKDSFRGDFPARTSAWSSRYSDDPKLSSVLDRYDRSHSGSHSGEHSGQRTGARGMLVSTAANVSDSVRNFGDSVSSRISEARENAKNTGFGSGKFSFKKNRIKKQQQQMQMQGLVGSPSRPGATGSTNLRTVWQDGSDGIGYHDDDGDQGITGGSGKHKSWEQVMREKKRRRVVGLSVLCALVAVVIVGVSVSQTAWRWKYKNLWGNGNTQLEVTFYATSNSPLGYGTSEEQLAADLANLPGDADFVAHLGNLQDASVNMCPASRMPEMGSLLRSRMPENVPLFIVPGEHDWIRCPNQLTALARWMEVFATSPLEDQAASDDDYTAEPAIAALQALEFDRPKTSPDIFSKLHHGVLVFGLHLVQGTVTDGMGMQEQVVRDEKMSIFVKGTLSRLEGQYRAIVMLGNARPGPRQQGFFDSISEPLANARVPVAYVHAGSSLSGKSDPGGVVHYPFGKKKKRGDGLSGMVAIRAPSGGNHEPPLKITVGFGKHLFGVGSGDDQ</sequence>
<keyword evidence="2" id="KW-0472">Membrane</keyword>
<keyword evidence="2" id="KW-0812">Transmembrane</keyword>
<keyword evidence="4" id="KW-1185">Reference proteome</keyword>
<evidence type="ECO:0008006" key="5">
    <source>
        <dbReference type="Google" id="ProtNLM"/>
    </source>
</evidence>
<dbReference type="SUPFAM" id="SSF56300">
    <property type="entry name" value="Metallo-dependent phosphatases"/>
    <property type="match status" value="1"/>
</dbReference>
<gene>
    <name evidence="3" type="ORF">PSNMU_V1.4_AUG-EV-PASAV3_0035880</name>
</gene>
<organism evidence="3 4">
    <name type="scientific">Pseudo-nitzschia multistriata</name>
    <dbReference type="NCBI Taxonomy" id="183589"/>
    <lineage>
        <taxon>Eukaryota</taxon>
        <taxon>Sar</taxon>
        <taxon>Stramenopiles</taxon>
        <taxon>Ochrophyta</taxon>
        <taxon>Bacillariophyta</taxon>
        <taxon>Bacillariophyceae</taxon>
        <taxon>Bacillariophycidae</taxon>
        <taxon>Bacillariales</taxon>
        <taxon>Bacillariaceae</taxon>
        <taxon>Pseudo-nitzschia</taxon>
    </lineage>
</organism>
<feature type="compositionally biased region" description="Basic and acidic residues" evidence="1">
    <location>
        <begin position="54"/>
        <end position="82"/>
    </location>
</feature>
<accession>A0A448Z477</accession>
<dbReference type="Proteomes" id="UP000291116">
    <property type="component" value="Unassembled WGS sequence"/>
</dbReference>
<name>A0A448Z477_9STRA</name>
<protein>
    <recommendedName>
        <fullName evidence="5">Calcineurin-like phosphoesterase domain-containing protein</fullName>
    </recommendedName>
</protein>
<feature type="compositionally biased region" description="Low complexity" evidence="1">
    <location>
        <begin position="84"/>
        <end position="103"/>
    </location>
</feature>
<feature type="compositionally biased region" description="Low complexity" evidence="1">
    <location>
        <begin position="151"/>
        <end position="166"/>
    </location>
</feature>
<feature type="region of interest" description="Disordered" evidence="1">
    <location>
        <begin position="1"/>
        <end position="129"/>
    </location>
</feature>
<dbReference type="EMBL" id="CAACVS010000103">
    <property type="protein sequence ID" value="VEU36804.1"/>
    <property type="molecule type" value="Genomic_DNA"/>
</dbReference>
<dbReference type="InterPro" id="IPR029052">
    <property type="entry name" value="Metallo-depent_PP-like"/>
</dbReference>
<keyword evidence="2" id="KW-1133">Transmembrane helix</keyword>
<feature type="compositionally biased region" description="Polar residues" evidence="1">
    <location>
        <begin position="184"/>
        <end position="196"/>
    </location>
</feature>
<feature type="region of interest" description="Disordered" evidence="1">
    <location>
        <begin position="383"/>
        <end position="460"/>
    </location>
</feature>
<dbReference type="AlphaFoldDB" id="A0A448Z477"/>
<reference evidence="3 4" key="1">
    <citation type="submission" date="2019-01" db="EMBL/GenBank/DDBJ databases">
        <authorList>
            <person name="Ferrante I. M."/>
        </authorList>
    </citation>
    <scope>NUCLEOTIDE SEQUENCE [LARGE SCALE GENOMIC DNA]</scope>
    <source>
        <strain evidence="3 4">B856</strain>
    </source>
</reference>
<feature type="compositionally biased region" description="Polar residues" evidence="1">
    <location>
        <begin position="221"/>
        <end position="233"/>
    </location>
</feature>
<feature type="region of interest" description="Disordered" evidence="1">
    <location>
        <begin position="144"/>
        <end position="261"/>
    </location>
</feature>
<evidence type="ECO:0000313" key="3">
    <source>
        <dbReference type="EMBL" id="VEU36804.1"/>
    </source>
</evidence>
<proteinExistence type="predicted"/>
<feature type="transmembrane region" description="Helical" evidence="2">
    <location>
        <begin position="471"/>
        <end position="490"/>
    </location>
</feature>
<evidence type="ECO:0000256" key="1">
    <source>
        <dbReference type="SAM" id="MobiDB-lite"/>
    </source>
</evidence>
<feature type="compositionally biased region" description="Low complexity" evidence="1">
    <location>
        <begin position="235"/>
        <end position="251"/>
    </location>
</feature>
<feature type="compositionally biased region" description="Basic and acidic residues" evidence="1">
    <location>
        <begin position="318"/>
        <end position="345"/>
    </location>
</feature>
<evidence type="ECO:0000256" key="2">
    <source>
        <dbReference type="SAM" id="Phobius"/>
    </source>
</evidence>
<feature type="region of interest" description="Disordered" evidence="1">
    <location>
        <begin position="287"/>
        <end position="349"/>
    </location>
</feature>
<dbReference type="OrthoDB" id="49050at2759"/>
<evidence type="ECO:0000313" key="4">
    <source>
        <dbReference type="Proteomes" id="UP000291116"/>
    </source>
</evidence>